<evidence type="ECO:0000256" key="1">
    <source>
        <dbReference type="ARBA" id="ARBA00023015"/>
    </source>
</evidence>
<keyword evidence="3" id="KW-0804">Transcription</keyword>
<dbReference type="PANTHER" id="PTHR43537">
    <property type="entry name" value="TRANSCRIPTIONAL REGULATOR, GNTR FAMILY"/>
    <property type="match status" value="1"/>
</dbReference>
<organism evidence="5 6">
    <name type="scientific">Paenibacillus algorifonticola</name>
    <dbReference type="NCBI Taxonomy" id="684063"/>
    <lineage>
        <taxon>Bacteria</taxon>
        <taxon>Bacillati</taxon>
        <taxon>Bacillota</taxon>
        <taxon>Bacilli</taxon>
        <taxon>Bacillales</taxon>
        <taxon>Paenibacillaceae</taxon>
        <taxon>Paenibacillus</taxon>
    </lineage>
</organism>
<dbReference type="GO" id="GO:0003677">
    <property type="term" value="F:DNA binding"/>
    <property type="evidence" value="ECO:0007669"/>
    <property type="project" value="UniProtKB-KW"/>
</dbReference>
<dbReference type="AlphaFoldDB" id="A0A1I2A9N7"/>
<dbReference type="GO" id="GO:0003700">
    <property type="term" value="F:DNA-binding transcription factor activity"/>
    <property type="evidence" value="ECO:0007669"/>
    <property type="project" value="InterPro"/>
</dbReference>
<dbReference type="Gene3D" id="1.20.120.530">
    <property type="entry name" value="GntR ligand-binding domain-like"/>
    <property type="match status" value="1"/>
</dbReference>
<dbReference type="RefSeq" id="WP_046230078.1">
    <property type="nucleotide sequence ID" value="NZ_FONN01000002.1"/>
</dbReference>
<dbReference type="SUPFAM" id="SSF48008">
    <property type="entry name" value="GntR ligand-binding domain-like"/>
    <property type="match status" value="1"/>
</dbReference>
<sequence>MPENSAIVPIHSISTHVYMKLKKDILAGELQPGARLIVLEIAGQFQISQAPVREALERLKQEGLIIGVPNKGSVVSNITAKEIKDLFVLREMIEGFAVRQSMPLLTEQDFSELAGIIEQMDQAVKQNDMLSILELDMDFHGFFYRKCDNGAILTLWKDMKTKLMRFMAISNRHYTTLGLADYHTVLIDVLRKGDVAAAEQAFIDHMHAYKIIHLD</sequence>
<dbReference type="SMART" id="SM00895">
    <property type="entry name" value="FCD"/>
    <property type="match status" value="1"/>
</dbReference>
<reference evidence="6" key="1">
    <citation type="submission" date="2016-10" db="EMBL/GenBank/DDBJ databases">
        <authorList>
            <person name="Varghese N."/>
            <person name="Submissions S."/>
        </authorList>
    </citation>
    <scope>NUCLEOTIDE SEQUENCE [LARGE SCALE GENOMIC DNA]</scope>
    <source>
        <strain evidence="6">CGMCC 1.10223</strain>
    </source>
</reference>
<evidence type="ECO:0000313" key="6">
    <source>
        <dbReference type="Proteomes" id="UP000183410"/>
    </source>
</evidence>
<accession>A0A1I2A9N7</accession>
<dbReference type="PROSITE" id="PS50949">
    <property type="entry name" value="HTH_GNTR"/>
    <property type="match status" value="1"/>
</dbReference>
<evidence type="ECO:0000313" key="5">
    <source>
        <dbReference type="EMBL" id="SFE39713.1"/>
    </source>
</evidence>
<dbReference type="InterPro" id="IPR008920">
    <property type="entry name" value="TF_FadR/GntR_C"/>
</dbReference>
<dbReference type="Gene3D" id="1.10.10.10">
    <property type="entry name" value="Winged helix-like DNA-binding domain superfamily/Winged helix DNA-binding domain"/>
    <property type="match status" value="1"/>
</dbReference>
<dbReference type="Pfam" id="PF07729">
    <property type="entry name" value="FCD"/>
    <property type="match status" value="1"/>
</dbReference>
<dbReference type="InterPro" id="IPR036388">
    <property type="entry name" value="WH-like_DNA-bd_sf"/>
</dbReference>
<evidence type="ECO:0000259" key="4">
    <source>
        <dbReference type="PROSITE" id="PS50949"/>
    </source>
</evidence>
<dbReference type="OrthoDB" id="574518at2"/>
<evidence type="ECO:0000256" key="2">
    <source>
        <dbReference type="ARBA" id="ARBA00023125"/>
    </source>
</evidence>
<dbReference type="InterPro" id="IPR011711">
    <property type="entry name" value="GntR_C"/>
</dbReference>
<feature type="domain" description="HTH gntR-type" evidence="4">
    <location>
        <begin position="11"/>
        <end position="78"/>
    </location>
</feature>
<dbReference type="EMBL" id="FONN01000002">
    <property type="protein sequence ID" value="SFE39713.1"/>
    <property type="molecule type" value="Genomic_DNA"/>
</dbReference>
<dbReference type="Pfam" id="PF00392">
    <property type="entry name" value="GntR"/>
    <property type="match status" value="1"/>
</dbReference>
<protein>
    <submittedName>
        <fullName evidence="5">DNA-binding transcriptional regulator, GntR family</fullName>
    </submittedName>
</protein>
<dbReference type="PANTHER" id="PTHR43537:SF24">
    <property type="entry name" value="GLUCONATE OPERON TRANSCRIPTIONAL REPRESSOR"/>
    <property type="match status" value="1"/>
</dbReference>
<keyword evidence="2 5" id="KW-0238">DNA-binding</keyword>
<keyword evidence="1" id="KW-0805">Transcription regulation</keyword>
<gene>
    <name evidence="5" type="ORF">SAMN04487969_102329</name>
</gene>
<dbReference type="SMART" id="SM00345">
    <property type="entry name" value="HTH_GNTR"/>
    <property type="match status" value="1"/>
</dbReference>
<keyword evidence="6" id="KW-1185">Reference proteome</keyword>
<evidence type="ECO:0000256" key="3">
    <source>
        <dbReference type="ARBA" id="ARBA00023163"/>
    </source>
</evidence>
<dbReference type="InterPro" id="IPR036390">
    <property type="entry name" value="WH_DNA-bd_sf"/>
</dbReference>
<dbReference type="SUPFAM" id="SSF46785">
    <property type="entry name" value="Winged helix' DNA-binding domain"/>
    <property type="match status" value="1"/>
</dbReference>
<dbReference type="CDD" id="cd07377">
    <property type="entry name" value="WHTH_GntR"/>
    <property type="match status" value="1"/>
</dbReference>
<name>A0A1I2A9N7_9BACL</name>
<dbReference type="InterPro" id="IPR000524">
    <property type="entry name" value="Tscrpt_reg_HTH_GntR"/>
</dbReference>
<proteinExistence type="predicted"/>
<dbReference type="Proteomes" id="UP000183410">
    <property type="component" value="Unassembled WGS sequence"/>
</dbReference>